<protein>
    <submittedName>
        <fullName evidence="1">Uncharacterized protein</fullName>
    </submittedName>
</protein>
<name>A0ABQ5S0V8_9CHLO</name>
<evidence type="ECO:0000313" key="1">
    <source>
        <dbReference type="EMBL" id="GLI63281.1"/>
    </source>
</evidence>
<dbReference type="Proteomes" id="UP001165090">
    <property type="component" value="Unassembled WGS sequence"/>
</dbReference>
<organism evidence="1 2">
    <name type="scientific">Volvox africanus</name>
    <dbReference type="NCBI Taxonomy" id="51714"/>
    <lineage>
        <taxon>Eukaryota</taxon>
        <taxon>Viridiplantae</taxon>
        <taxon>Chlorophyta</taxon>
        <taxon>core chlorophytes</taxon>
        <taxon>Chlorophyceae</taxon>
        <taxon>CS clade</taxon>
        <taxon>Chlamydomonadales</taxon>
        <taxon>Volvocaceae</taxon>
        <taxon>Volvox</taxon>
    </lineage>
</organism>
<comment type="caution">
    <text evidence="1">The sequence shown here is derived from an EMBL/GenBank/DDBJ whole genome shotgun (WGS) entry which is preliminary data.</text>
</comment>
<dbReference type="EMBL" id="BSDZ01000015">
    <property type="protein sequence ID" value="GLI63281.1"/>
    <property type="molecule type" value="Genomic_DNA"/>
</dbReference>
<sequence length="145" mass="16201">LDNLGGMNAATDEPQYWHEYPEGGPVPAYAVAEVRLLSRQSETRWLKAGRRFMSAIRLGMPVLVPLLMDQATGSLTATETLLCDLRPYRTEAGMPVVNAPLSECFSSVFMRFRSYETYGKWPSCEQTEQTRTRCGGLTTSRKCPA</sequence>
<evidence type="ECO:0000313" key="2">
    <source>
        <dbReference type="Proteomes" id="UP001165090"/>
    </source>
</evidence>
<proteinExistence type="predicted"/>
<keyword evidence="2" id="KW-1185">Reference proteome</keyword>
<feature type="non-terminal residue" evidence="1">
    <location>
        <position position="1"/>
    </location>
</feature>
<reference evidence="1 2" key="1">
    <citation type="journal article" date="2023" name="IScience">
        <title>Expanded male sex-determining region conserved during the evolution of homothallism in the green alga Volvox.</title>
        <authorList>
            <person name="Yamamoto K."/>
            <person name="Matsuzaki R."/>
            <person name="Mahakham W."/>
            <person name="Heman W."/>
            <person name="Sekimoto H."/>
            <person name="Kawachi M."/>
            <person name="Minakuchi Y."/>
            <person name="Toyoda A."/>
            <person name="Nozaki H."/>
        </authorList>
    </citation>
    <scope>NUCLEOTIDE SEQUENCE [LARGE SCALE GENOMIC DNA]</scope>
    <source>
        <strain evidence="1 2">NIES-4468</strain>
    </source>
</reference>
<gene>
    <name evidence="1" type="ORF">VaNZ11_006187</name>
</gene>
<accession>A0ABQ5S0V8</accession>